<evidence type="ECO:0000313" key="1">
    <source>
        <dbReference type="EMBL" id="EDX78790.1"/>
    </source>
</evidence>
<reference evidence="1 2" key="1">
    <citation type="submission" date="2008-07" db="EMBL/GenBank/DDBJ databases">
        <authorList>
            <person name="Tandeau de Marsac N."/>
            <person name="Ferriera S."/>
            <person name="Johnson J."/>
            <person name="Kravitz S."/>
            <person name="Beeson K."/>
            <person name="Sutton G."/>
            <person name="Rogers Y.-H."/>
            <person name="Friedman R."/>
            <person name="Frazier M."/>
            <person name="Venter J.C."/>
        </authorList>
    </citation>
    <scope>NUCLEOTIDE SEQUENCE [LARGE SCALE GENOMIC DNA]</scope>
    <source>
        <strain evidence="1 2">PCC 7420</strain>
    </source>
</reference>
<proteinExistence type="predicted"/>
<sequence length="64" mass="7655">MAQIRLYRSQDPYLNNIDNNTKLWLLLNRLYSIGRNLGSWGSSFKTWSGRVLYKRDHQQRAENP</sequence>
<dbReference type="EMBL" id="DS989841">
    <property type="protein sequence ID" value="EDX78790.1"/>
    <property type="molecule type" value="Genomic_DNA"/>
</dbReference>
<name>B4VHX6_9CYAN</name>
<keyword evidence="2" id="KW-1185">Reference proteome</keyword>
<organism evidence="1 2">
    <name type="scientific">Coleofasciculus chthonoplastes PCC 7420</name>
    <dbReference type="NCBI Taxonomy" id="118168"/>
    <lineage>
        <taxon>Bacteria</taxon>
        <taxon>Bacillati</taxon>
        <taxon>Cyanobacteriota</taxon>
        <taxon>Cyanophyceae</taxon>
        <taxon>Coleofasciculales</taxon>
        <taxon>Coleofasciculaceae</taxon>
        <taxon>Coleofasciculus</taxon>
    </lineage>
</organism>
<evidence type="ECO:0000313" key="2">
    <source>
        <dbReference type="Proteomes" id="UP000003835"/>
    </source>
</evidence>
<dbReference type="Proteomes" id="UP000003835">
    <property type="component" value="Unassembled WGS sequence"/>
</dbReference>
<dbReference type="AlphaFoldDB" id="B4VHX6"/>
<protein>
    <submittedName>
        <fullName evidence="1">Uncharacterized protein</fullName>
    </submittedName>
</protein>
<gene>
    <name evidence="1" type="ORF">MC7420_7443</name>
</gene>
<dbReference type="HOGENOM" id="CLU_2859963_0_0_3"/>
<accession>B4VHX6</accession>